<sequence>MSGHQFNSAFSAHSESNTDTIEIARVGPRRAGMNTKHCHWFHCVSRVCRKAWLCGIDPDTGENFEHRRDWIIKRLALLADAFSIEIASYAWLILKSRVITSHSN</sequence>
<keyword evidence="2" id="KW-1185">Reference proteome</keyword>
<dbReference type="AlphaFoldDB" id="A0A2V1H5M3"/>
<name>A0A2V1H5M3_9GAMM</name>
<comment type="caution">
    <text evidence="1">The sequence shown here is derived from an EMBL/GenBank/DDBJ whole genome shotgun (WGS) entry which is preliminary data.</text>
</comment>
<dbReference type="EMBL" id="QDDL01000001">
    <property type="protein sequence ID" value="PVZ71722.1"/>
    <property type="molecule type" value="Genomic_DNA"/>
</dbReference>
<reference evidence="1 2" key="1">
    <citation type="submission" date="2018-04" db="EMBL/GenBank/DDBJ databases">
        <title>Thalassorhabdus spongiae gen. nov., sp. nov., isolated from a marine sponge in South-West Iceland.</title>
        <authorList>
            <person name="Knobloch S."/>
            <person name="Daussin A."/>
            <person name="Johannsson R."/>
            <person name="Marteinsson V.T."/>
        </authorList>
    </citation>
    <scope>NUCLEOTIDE SEQUENCE [LARGE SCALE GENOMIC DNA]</scope>
    <source>
        <strain evidence="1 2">Hp12</strain>
    </source>
</reference>
<dbReference type="OrthoDB" id="9814067at2"/>
<dbReference type="RefSeq" id="WP_116685311.1">
    <property type="nucleotide sequence ID" value="NZ_CAWNYD010000001.1"/>
</dbReference>
<gene>
    <name evidence="1" type="ORF">DC094_01465</name>
</gene>
<organism evidence="1 2">
    <name type="scientific">Pelagibaculum spongiae</name>
    <dbReference type="NCBI Taxonomy" id="2080658"/>
    <lineage>
        <taxon>Bacteria</taxon>
        <taxon>Pseudomonadati</taxon>
        <taxon>Pseudomonadota</taxon>
        <taxon>Gammaproteobacteria</taxon>
        <taxon>Oceanospirillales</taxon>
        <taxon>Pelagibaculum</taxon>
    </lineage>
</organism>
<dbReference type="Proteomes" id="UP000244906">
    <property type="component" value="Unassembled WGS sequence"/>
</dbReference>
<accession>A0A2V1H5M3</accession>
<evidence type="ECO:0000313" key="2">
    <source>
        <dbReference type="Proteomes" id="UP000244906"/>
    </source>
</evidence>
<evidence type="ECO:0000313" key="1">
    <source>
        <dbReference type="EMBL" id="PVZ71722.1"/>
    </source>
</evidence>
<proteinExistence type="predicted"/>
<protein>
    <submittedName>
        <fullName evidence="1">Uncharacterized protein</fullName>
    </submittedName>
</protein>